<dbReference type="Pfam" id="PF24987">
    <property type="entry name" value="HEAT_EF3_N"/>
    <property type="match status" value="2"/>
</dbReference>
<dbReference type="InterPro" id="IPR011989">
    <property type="entry name" value="ARM-like"/>
</dbReference>
<proteinExistence type="inferred from homology"/>
<dbReference type="GO" id="GO:0019887">
    <property type="term" value="F:protein kinase regulator activity"/>
    <property type="evidence" value="ECO:0007669"/>
    <property type="project" value="TreeGrafter"/>
</dbReference>
<feature type="repeat" description="HEAT" evidence="3">
    <location>
        <begin position="1436"/>
        <end position="1472"/>
    </location>
</feature>
<feature type="domain" description="TOG" evidence="5">
    <location>
        <begin position="1341"/>
        <end position="1574"/>
    </location>
</feature>
<dbReference type="OrthoDB" id="5148094at2759"/>
<dbReference type="InterPro" id="IPR021133">
    <property type="entry name" value="HEAT_type_2"/>
</dbReference>
<dbReference type="InterPro" id="IPR057546">
    <property type="entry name" value="HEAT_GCN1"/>
</dbReference>
<comment type="caution">
    <text evidence="6">The sequence shown here is derived from an EMBL/GenBank/DDBJ whole genome shotgun (WGS) entry which is preliminary data.</text>
</comment>
<organism evidence="6 7">
    <name type="scientific">Cercopithifilaria johnstoni</name>
    <dbReference type="NCBI Taxonomy" id="2874296"/>
    <lineage>
        <taxon>Eukaryota</taxon>
        <taxon>Metazoa</taxon>
        <taxon>Ecdysozoa</taxon>
        <taxon>Nematoda</taxon>
        <taxon>Chromadorea</taxon>
        <taxon>Rhabditida</taxon>
        <taxon>Spirurina</taxon>
        <taxon>Spiruromorpha</taxon>
        <taxon>Filarioidea</taxon>
        <taxon>Onchocercidae</taxon>
        <taxon>Cercopithifilaria</taxon>
    </lineage>
</organism>
<dbReference type="GO" id="GO:0000226">
    <property type="term" value="P:microtubule cytoskeleton organization"/>
    <property type="evidence" value="ECO:0007669"/>
    <property type="project" value="UniProtKB-ARBA"/>
</dbReference>
<dbReference type="Proteomes" id="UP000746747">
    <property type="component" value="Unassembled WGS sequence"/>
</dbReference>
<evidence type="ECO:0000256" key="4">
    <source>
        <dbReference type="SAM" id="Coils"/>
    </source>
</evidence>
<evidence type="ECO:0000256" key="2">
    <source>
        <dbReference type="ARBA" id="ARBA00022737"/>
    </source>
</evidence>
<accession>A0A8J2M4J3</accession>
<evidence type="ECO:0000256" key="3">
    <source>
        <dbReference type="PROSITE-ProRule" id="PRU00103"/>
    </source>
</evidence>
<keyword evidence="4" id="KW-0175">Coiled coil</keyword>
<evidence type="ECO:0000313" key="6">
    <source>
        <dbReference type="EMBL" id="CAG9534981.1"/>
    </source>
</evidence>
<dbReference type="InterPro" id="IPR016024">
    <property type="entry name" value="ARM-type_fold"/>
</dbReference>
<sequence>MAIETMNNDAQGLVEQLKVAGRKYIESLNSSSPKHHQIAAQSLTSALSSIADIPDQIRKPLIRITITTCFTRLKNRHSQASLYLVISAFVREDPVTSMKHLAETYTSFFELHIVTSKWLADNSVLAVKWLFSLRNFIDLNDANVFTSYMSALLSSASHVCASKKVVKIQSKMKTIFNHDLLKTALEWIRNHYTARSSSGINILALLSLLPCTDEHFDFSFFIEVYTANILLVKHRPSIHVVVTSSKIFKQINLEMFRDEITFAIKKSMLRNPEIAIFGILYLLESVTIDLSSFAIDIYKILSASLIASADEIRSHTSLSVATIARKITDPKAMKGLIDRVFGTYSGSDGRIATVSQRSTVLETLKLMSCHGVKDKTECDIIASDILHRLNALMISEVHQAVLEAMWKTILAWSAQIINVDEKLQPIFMASLKSSNRSLALRSMVALYDIGNGKKVKLSDDLLKSVFDVYRTRSNAGDFVVTSLLLLVDEKYQENVKQILENDFFKEKFITSLNTFDILYAAKLSDWMIRNTEAKNWSGLRNVFFVLFTSLCWPDYEVRKGANDIVRKCVIDKGNTFCVAFLDFLFLYVTSGLAQEAYKRVAIIQDEENERLLGSKLIAAAVHEAMIPFNAAEENFDLGIGVLTSGLLISCSLQMVESDPCCWNRWVHSITNVERLLDETGALMMMDRIFSTNDIVIQCNAIRMLMSNGDVTQHFRDAIWAYCINLLNEIDIERYVTITEQEVAIYNTPDGVLYNTAVLELNYEEEFGVKNVKRENKAYKYKEQLLEAQLKKELAEKRRQEGKLIPQQEKAKREELLVEKKIREELHDLYMKCKKRTESLVAAITGDPIGSAKYVHLLFTIAIPLLRSPLVSSLAYNIFRSFRNAAFEPSEDYLHELILHSSIRVLRSVYTDAAWNEELLTVQVERAITLLATRCVLVPILFEDEESSVEEILNADEEEMNLIKFNVSFPLINAVLRDESFPYALRLNTMLLLSSALKGKFIEDTEVKYLPLNWLCSLLLHILTIDTSELYHNAKTLLQTFCELLDKCPRKGLQEAEILKPIVRCLLDENDQLRECALMALNRPHDLYNNLKLTEDGSQFMIMFISRVFIARNDPVKNCVDLADKIWQDKNLSTTTDLLESILSSVTSEHVFLRKSASVALGKLCEEFPKILQPTLDKLDVLYSDYRKIRPPIYDDIGRVITGPVDLWKNRAGIAEALLVIAPNLPHQLVMSFIKIIVPNGISDSSPECRKLMQNAAIEVIKMHGEIEMASLLSFLEEMLSSTPDGKDFDNLRQGLVIMLGTLAQHLDPTNEKVRVITSRLIETLSTPSQQVQEAVSKCLPALVPAIKDRAKELVSTLSCLLVEADSYGERRGAAYGIAGLVKGLGMSAMRELELIKFLQNSLANKKNARHREGALLALELLCGSMGKLFEPYIVQLLPSLLICFGDSDDNVRQAANNAAQSMMSMLSAHGVKLVLPSLLTALDEDSWRTKCASVELLGSMAFCVPKQLSACLPSIVPKLIEVLTDSHSKVQKSGEKALKQIAKVIRNPEILSISNQLLTGLTDPAGKTSSCLQTVVNTKFIHYIDAASLSLIMPIIRRAFTDRASETRRMAAQIIANIYSLADNKDMEPYLAGLLPGLQKSLLDPIPEIRTVAAKALGAIIGCSVGDTASKIREQLIPWLKEKLISNTNAVDRSGAAQGLSEVLKAVGENQLAMVMPDIIKTTESKEATPEIRDGYILMYIYLPMAFGDHFVPYLPEVIPSILKALADENEYVRDSALKAGQRLIVTYCGHARRLLLPQLQVALFDDNWRIRFAAVTLIGDFLFSISGVSGKMTSATLNEDDTMGTESAGKAIIRQLGQTCRDRVLAGIYLSRSDIALQVRQVASHVWKIVVANTPRTLKELMKTLFEMLLSCLASNSEDRQLMAGRCLGELVKKMGERIIIDVLPVLERGLSSELIEQRVGVAIALHEIIENSTKDIVLMYSAQLVEPIKKIICDSNVLVRQAAATSFASFYQTAGFSAFEDIVTPLLDANVICKDDVLDGLSQVMRLNGRQMLPYVLPKLTRPPVNIKALCALSAVAGDSLSRNIAKILDSMLDSCTTEEEINQCLGVILSVSDVDGISIIITTLLQRAQSYNHIPSSTLIRLFAKNAQFNLSNFMDEIFHGTLLLYNSAVNEVVENAVETLTYVCQSLDQKQMLSVLSILKQTLLSLQKTAGSSSIAGFACSKGISSLLPIIREAILSGSAELKEQAAETLGTIVLLSTADALKPHVVSVTGPLIRVLGDRYSHTVKISILTTLSLLMDKVDMQLRPFLPQLQSTFLKALQDTTARKVRLCAGGALSRLITIHMKPDLIVLELIKYLNASADSAMIETTLIALRAILVRVQSKAVSDSVLQEAIKVAEKHQENNEHWMVVKAACALLGELALKMNQVAKIVTLISDENHRCYALQYASCTDPHEILEVYGIEKLRSTFSSAIQCDKPETASSAIRAATSILLCQEVMDVSLLSSVVRAINHPINEVKCVAALGIHHIASRKLSINEMKIIVPMMLNGIKERNSAVRAACEQALIALFRLRSENTRYDDYLSTVEGAARDVLVDAYKVLQRVLKQPDPGLEPLSDILNVP</sequence>
<dbReference type="FunFam" id="1.25.10.10:FF:000090">
    <property type="entry name" value="eIF-2-alpha kinase activator GCN1"/>
    <property type="match status" value="1"/>
</dbReference>
<dbReference type="SUPFAM" id="SSF48371">
    <property type="entry name" value="ARM repeat"/>
    <property type="match status" value="4"/>
</dbReference>
<evidence type="ECO:0000256" key="1">
    <source>
        <dbReference type="ARBA" id="ARBA00007366"/>
    </source>
</evidence>
<comment type="similarity">
    <text evidence="1">Belongs to the GCN1 family.</text>
</comment>
<dbReference type="Pfam" id="PF24993">
    <property type="entry name" value="GNC1_N"/>
    <property type="match status" value="1"/>
</dbReference>
<dbReference type="Pfam" id="PF24984">
    <property type="entry name" value="HEAT_EF3_GNC1"/>
    <property type="match status" value="1"/>
</dbReference>
<name>A0A8J2M4J3_9BILA</name>
<dbReference type="EMBL" id="CAKAEH010001345">
    <property type="protein sequence ID" value="CAG9534981.1"/>
    <property type="molecule type" value="Genomic_DNA"/>
</dbReference>
<dbReference type="FunFam" id="1.25.10.10:FF:000096">
    <property type="entry name" value="eIF-2-alpha kinase activator gcn1"/>
    <property type="match status" value="1"/>
</dbReference>
<feature type="repeat" description="HEAT" evidence="3">
    <location>
        <begin position="1515"/>
        <end position="1552"/>
    </location>
</feature>
<evidence type="ECO:0000313" key="7">
    <source>
        <dbReference type="Proteomes" id="UP000746747"/>
    </source>
</evidence>
<dbReference type="GO" id="GO:0005829">
    <property type="term" value="C:cytosol"/>
    <property type="evidence" value="ECO:0007669"/>
    <property type="project" value="TreeGrafter"/>
</dbReference>
<dbReference type="SMART" id="SM01349">
    <property type="entry name" value="TOG"/>
    <property type="match status" value="1"/>
</dbReference>
<gene>
    <name evidence="6" type="ORF">CJOHNSTONI_LOCUS5067</name>
</gene>
<dbReference type="InterPro" id="IPR056810">
    <property type="entry name" value="GNC1-like_N"/>
</dbReference>
<dbReference type="PANTHER" id="PTHR23346">
    <property type="entry name" value="TRANSLATIONAL ACTIVATOR GCN1-RELATED"/>
    <property type="match status" value="1"/>
</dbReference>
<protein>
    <recommendedName>
        <fullName evidence="5">TOG domain-containing protein</fullName>
    </recommendedName>
</protein>
<reference evidence="6" key="1">
    <citation type="submission" date="2021-09" db="EMBL/GenBank/DDBJ databases">
        <authorList>
            <consortium name="Pathogen Informatics"/>
        </authorList>
    </citation>
    <scope>NUCLEOTIDE SEQUENCE</scope>
</reference>
<evidence type="ECO:0000259" key="5">
    <source>
        <dbReference type="SMART" id="SM01349"/>
    </source>
</evidence>
<dbReference type="Gene3D" id="1.25.10.10">
    <property type="entry name" value="Leucine-rich Repeat Variant"/>
    <property type="match status" value="5"/>
</dbReference>
<dbReference type="PROSITE" id="PS50077">
    <property type="entry name" value="HEAT_REPEAT"/>
    <property type="match status" value="3"/>
</dbReference>
<dbReference type="PANTHER" id="PTHR23346:SF7">
    <property type="entry name" value="STALLED RIBOSOME SENSOR GCN1"/>
    <property type="match status" value="1"/>
</dbReference>
<dbReference type="GO" id="GO:0034198">
    <property type="term" value="P:cellular response to amino acid starvation"/>
    <property type="evidence" value="ECO:0007669"/>
    <property type="project" value="TreeGrafter"/>
</dbReference>
<dbReference type="Pfam" id="PF25801">
    <property type="entry name" value="HEAT_GCN1_C_2"/>
    <property type="match status" value="1"/>
</dbReference>
<keyword evidence="7" id="KW-1185">Reference proteome</keyword>
<dbReference type="Pfam" id="PF23271">
    <property type="entry name" value="HEAT_GCN1"/>
    <property type="match status" value="1"/>
</dbReference>
<feature type="repeat" description="HEAT" evidence="3">
    <location>
        <begin position="1592"/>
        <end position="1630"/>
    </location>
</feature>
<keyword evidence="2" id="KW-0677">Repeat</keyword>
<dbReference type="InterPro" id="IPR034085">
    <property type="entry name" value="TOG"/>
</dbReference>
<feature type="coiled-coil region" evidence="4">
    <location>
        <begin position="768"/>
        <end position="802"/>
    </location>
</feature>
<dbReference type="GO" id="GO:0006417">
    <property type="term" value="P:regulation of translation"/>
    <property type="evidence" value="ECO:0007669"/>
    <property type="project" value="TreeGrafter"/>
</dbReference>